<name>A0A5C5XLC4_9PLAN</name>
<sequence length="154" mass="17121">MSKPFSYPEVNLSVAVILCEGRTLLTWNDNWGAFSLPMTKIRTWSGPSGTIDENSESAQQAAIRAAAEGLGRPLKDSEIPEQSVELELQPYSHRSHRDGQWKRYSREVFVFQIEGDLSSFTGKGVWLTSSEVSSMQPISQTAQEILSVLEAQLS</sequence>
<evidence type="ECO:0000313" key="2">
    <source>
        <dbReference type="Proteomes" id="UP000316095"/>
    </source>
</evidence>
<organism evidence="1 2">
    <name type="scientific">Rubinisphaera italica</name>
    <dbReference type="NCBI Taxonomy" id="2527969"/>
    <lineage>
        <taxon>Bacteria</taxon>
        <taxon>Pseudomonadati</taxon>
        <taxon>Planctomycetota</taxon>
        <taxon>Planctomycetia</taxon>
        <taxon>Planctomycetales</taxon>
        <taxon>Planctomycetaceae</taxon>
        <taxon>Rubinisphaera</taxon>
    </lineage>
</organism>
<keyword evidence="2" id="KW-1185">Reference proteome</keyword>
<comment type="caution">
    <text evidence="1">The sequence shown here is derived from an EMBL/GenBank/DDBJ whole genome shotgun (WGS) entry which is preliminary data.</text>
</comment>
<proteinExistence type="predicted"/>
<dbReference type="Gene3D" id="3.90.79.10">
    <property type="entry name" value="Nucleoside Triphosphate Pyrophosphohydrolase"/>
    <property type="match status" value="1"/>
</dbReference>
<dbReference type="InterPro" id="IPR015797">
    <property type="entry name" value="NUDIX_hydrolase-like_dom_sf"/>
</dbReference>
<dbReference type="RefSeq" id="WP_146505528.1">
    <property type="nucleotide sequence ID" value="NZ_SJPG01000001.1"/>
</dbReference>
<evidence type="ECO:0008006" key="3">
    <source>
        <dbReference type="Google" id="ProtNLM"/>
    </source>
</evidence>
<gene>
    <name evidence="1" type="ORF">Pan54_44980</name>
</gene>
<reference evidence="1 2" key="1">
    <citation type="submission" date="2019-02" db="EMBL/GenBank/DDBJ databases">
        <title>Deep-cultivation of Planctomycetes and their phenomic and genomic characterization uncovers novel biology.</title>
        <authorList>
            <person name="Wiegand S."/>
            <person name="Jogler M."/>
            <person name="Boedeker C."/>
            <person name="Pinto D."/>
            <person name="Vollmers J."/>
            <person name="Rivas-Marin E."/>
            <person name="Kohn T."/>
            <person name="Peeters S.H."/>
            <person name="Heuer A."/>
            <person name="Rast P."/>
            <person name="Oberbeckmann S."/>
            <person name="Bunk B."/>
            <person name="Jeske O."/>
            <person name="Meyerdierks A."/>
            <person name="Storesund J.E."/>
            <person name="Kallscheuer N."/>
            <person name="Luecker S."/>
            <person name="Lage O.M."/>
            <person name="Pohl T."/>
            <person name="Merkel B.J."/>
            <person name="Hornburger P."/>
            <person name="Mueller R.-W."/>
            <person name="Bruemmer F."/>
            <person name="Labrenz M."/>
            <person name="Spormann A.M."/>
            <person name="Op Den Camp H."/>
            <person name="Overmann J."/>
            <person name="Amann R."/>
            <person name="Jetten M.S.M."/>
            <person name="Mascher T."/>
            <person name="Medema M.H."/>
            <person name="Devos D.P."/>
            <person name="Kaster A.-K."/>
            <person name="Ovreas L."/>
            <person name="Rohde M."/>
            <person name="Galperin M.Y."/>
            <person name="Jogler C."/>
        </authorList>
    </citation>
    <scope>NUCLEOTIDE SEQUENCE [LARGE SCALE GENOMIC DNA]</scope>
    <source>
        <strain evidence="1 2">Pan54</strain>
    </source>
</reference>
<dbReference type="EMBL" id="SJPG01000001">
    <property type="protein sequence ID" value="TWT63740.1"/>
    <property type="molecule type" value="Genomic_DNA"/>
</dbReference>
<accession>A0A5C5XLC4</accession>
<dbReference type="SUPFAM" id="SSF55811">
    <property type="entry name" value="Nudix"/>
    <property type="match status" value="1"/>
</dbReference>
<protein>
    <recommendedName>
        <fullName evidence="3">Nudix hydrolase domain-containing protein</fullName>
    </recommendedName>
</protein>
<dbReference type="Proteomes" id="UP000316095">
    <property type="component" value="Unassembled WGS sequence"/>
</dbReference>
<dbReference type="OrthoDB" id="284101at2"/>
<evidence type="ECO:0000313" key="1">
    <source>
        <dbReference type="EMBL" id="TWT63740.1"/>
    </source>
</evidence>
<dbReference type="AlphaFoldDB" id="A0A5C5XLC4"/>